<organism evidence="2 3">
    <name type="scientific">Tanacetum coccineum</name>
    <dbReference type="NCBI Taxonomy" id="301880"/>
    <lineage>
        <taxon>Eukaryota</taxon>
        <taxon>Viridiplantae</taxon>
        <taxon>Streptophyta</taxon>
        <taxon>Embryophyta</taxon>
        <taxon>Tracheophyta</taxon>
        <taxon>Spermatophyta</taxon>
        <taxon>Magnoliopsida</taxon>
        <taxon>eudicotyledons</taxon>
        <taxon>Gunneridae</taxon>
        <taxon>Pentapetalae</taxon>
        <taxon>asterids</taxon>
        <taxon>campanulids</taxon>
        <taxon>Asterales</taxon>
        <taxon>Asteraceae</taxon>
        <taxon>Asteroideae</taxon>
        <taxon>Anthemideae</taxon>
        <taxon>Anthemidinae</taxon>
        <taxon>Tanacetum</taxon>
    </lineage>
</organism>
<gene>
    <name evidence="2" type="ORF">Tco_1091790</name>
</gene>
<dbReference type="Pfam" id="PF08284">
    <property type="entry name" value="RVP_2"/>
    <property type="match status" value="1"/>
</dbReference>
<dbReference type="PANTHER" id="PTHR15503">
    <property type="entry name" value="LDOC1 RELATED"/>
    <property type="match status" value="1"/>
</dbReference>
<keyword evidence="2" id="KW-0548">Nucleotidyltransferase</keyword>
<evidence type="ECO:0000256" key="1">
    <source>
        <dbReference type="SAM" id="MobiDB-lite"/>
    </source>
</evidence>
<dbReference type="SUPFAM" id="SSF50630">
    <property type="entry name" value="Acid proteases"/>
    <property type="match status" value="1"/>
</dbReference>
<keyword evidence="2" id="KW-0808">Transferase</keyword>
<dbReference type="GO" id="GO:0003964">
    <property type="term" value="F:RNA-directed DNA polymerase activity"/>
    <property type="evidence" value="ECO:0007669"/>
    <property type="project" value="UniProtKB-KW"/>
</dbReference>
<evidence type="ECO:0000313" key="3">
    <source>
        <dbReference type="Proteomes" id="UP001151760"/>
    </source>
</evidence>
<name>A0ABQ5I813_9ASTR</name>
<dbReference type="InterPro" id="IPR021109">
    <property type="entry name" value="Peptidase_aspartic_dom_sf"/>
</dbReference>
<dbReference type="EMBL" id="BQNB010020466">
    <property type="protein sequence ID" value="GJT96272.1"/>
    <property type="molecule type" value="Genomic_DNA"/>
</dbReference>
<keyword evidence="2" id="KW-0695">RNA-directed DNA polymerase</keyword>
<evidence type="ECO:0000313" key="2">
    <source>
        <dbReference type="EMBL" id="GJT96272.1"/>
    </source>
</evidence>
<dbReference type="PANTHER" id="PTHR15503:SF45">
    <property type="entry name" value="RNA-DIRECTED DNA POLYMERASE HOMOLOG"/>
    <property type="match status" value="1"/>
</dbReference>
<reference evidence="2" key="2">
    <citation type="submission" date="2022-01" db="EMBL/GenBank/DDBJ databases">
        <authorList>
            <person name="Yamashiro T."/>
            <person name="Shiraishi A."/>
            <person name="Satake H."/>
            <person name="Nakayama K."/>
        </authorList>
    </citation>
    <scope>NUCLEOTIDE SEQUENCE</scope>
</reference>
<keyword evidence="3" id="KW-1185">Reference proteome</keyword>
<accession>A0ABQ5I813</accession>
<dbReference type="Proteomes" id="UP001151760">
    <property type="component" value="Unassembled WGS sequence"/>
</dbReference>
<dbReference type="InterPro" id="IPR032567">
    <property type="entry name" value="RTL1-rel"/>
</dbReference>
<comment type="caution">
    <text evidence="2">The sequence shown here is derived from an EMBL/GenBank/DDBJ whole genome shotgun (WGS) entry which is preliminary data.</text>
</comment>
<proteinExistence type="predicted"/>
<sequence length="469" mass="53403">MKDDEPLSAQAAPIPPTQPPPTISALIVHPRQEIPLRHPYTIEAAIADEIFAPPRKRYKSPSPPPPSPPPSPSFIISTVIIITTTYYKIPTTRQGLNRAAIEQLIAQRLADAITTYEANQNSGNGANNETSGSAGEQKEPLAYLTGLRRWVGLDTAYETLWKELKQMMNDEYNPMNEVKKMETKLWNLYMVTPKYKKIEMYIWGLTNDIQGNVTSSKLTKIQESICMDHDLIDQDKRKEVVRAFTARTVKRERYYMNECSKLKNQNCGNQNGNRGARGRAFLIDTREARQDPNVVTGTFLLNNHHDSILFDTGANRSFVSTAFSPLINIAPTSLDVKYNIELPHGKTLKLYVIIGMDCLSKYHAMIVYDENLKYLQKCWHVFLAHIKEKKSEEKSEEKQLEGVHIIRDFPEVFPEDFPRLSPTIQVEFQIELVTGVAPVLTLKNQYPLLRIGYLFDQLQGSSIYSKIDL</sequence>
<feature type="region of interest" description="Disordered" evidence="1">
    <location>
        <begin position="1"/>
        <end position="23"/>
    </location>
</feature>
<protein>
    <submittedName>
        <fullName evidence="2">Reverse transcriptase domain-containing protein</fullName>
    </submittedName>
</protein>
<dbReference type="InterPro" id="IPR001969">
    <property type="entry name" value="Aspartic_peptidase_AS"/>
</dbReference>
<dbReference type="PROSITE" id="PS00141">
    <property type="entry name" value="ASP_PROTEASE"/>
    <property type="match status" value="1"/>
</dbReference>
<feature type="compositionally biased region" description="Pro residues" evidence="1">
    <location>
        <begin position="13"/>
        <end position="22"/>
    </location>
</feature>
<reference evidence="2" key="1">
    <citation type="journal article" date="2022" name="Int. J. Mol. Sci.">
        <title>Draft Genome of Tanacetum Coccineum: Genomic Comparison of Closely Related Tanacetum-Family Plants.</title>
        <authorList>
            <person name="Yamashiro T."/>
            <person name="Shiraishi A."/>
            <person name="Nakayama K."/>
            <person name="Satake H."/>
        </authorList>
    </citation>
    <scope>NUCLEOTIDE SEQUENCE</scope>
</reference>